<dbReference type="Pfam" id="PF12781">
    <property type="entry name" value="AAA_9"/>
    <property type="match status" value="1"/>
</dbReference>
<dbReference type="Pfam" id="PF12780">
    <property type="entry name" value="AAA_8"/>
    <property type="match status" value="1"/>
</dbReference>
<keyword evidence="3" id="KW-0963">Cytoplasm</keyword>
<dbReference type="Gene3D" id="3.40.50.300">
    <property type="entry name" value="P-loop containing nucleotide triphosphate hydrolases"/>
    <property type="match status" value="5"/>
</dbReference>
<evidence type="ECO:0000256" key="7">
    <source>
        <dbReference type="ARBA" id="ARBA00022840"/>
    </source>
</evidence>
<dbReference type="FunFam" id="3.40.50.300:FF:000044">
    <property type="entry name" value="Dynein heavy chain 5, axonemal"/>
    <property type="match status" value="1"/>
</dbReference>
<dbReference type="GO" id="GO:0005930">
    <property type="term" value="C:axoneme"/>
    <property type="evidence" value="ECO:0007669"/>
    <property type="project" value="UniProtKB-SubCell"/>
</dbReference>
<dbReference type="GO" id="GO:0030286">
    <property type="term" value="C:dynein complex"/>
    <property type="evidence" value="ECO:0007669"/>
    <property type="project" value="UniProtKB-KW"/>
</dbReference>
<dbReference type="InParanoid" id="D2VZN3"/>
<dbReference type="InterPro" id="IPR041466">
    <property type="entry name" value="Dynein_AAA5_ext"/>
</dbReference>
<dbReference type="InterPro" id="IPR035706">
    <property type="entry name" value="AAA_9"/>
</dbReference>
<dbReference type="Gene3D" id="1.10.8.1220">
    <property type="match status" value="1"/>
</dbReference>
<keyword evidence="13" id="KW-0966">Cell projection</keyword>
<dbReference type="Pfam" id="PF22597">
    <property type="entry name" value="DYN_lid"/>
    <property type="match status" value="1"/>
</dbReference>
<evidence type="ECO:0000259" key="19">
    <source>
        <dbReference type="Pfam" id="PF12777"/>
    </source>
</evidence>
<dbReference type="InterPro" id="IPR041228">
    <property type="entry name" value="Dynein_C"/>
</dbReference>
<dbReference type="Pfam" id="PF12777">
    <property type="entry name" value="MT"/>
    <property type="match status" value="1"/>
</dbReference>
<dbReference type="FunFam" id="1.20.920.20:FF:000001">
    <property type="entry name" value="dynein heavy chain 2, axonemal"/>
    <property type="match status" value="1"/>
</dbReference>
<dbReference type="GeneID" id="8857644"/>
<dbReference type="Pfam" id="PF12775">
    <property type="entry name" value="AAA_7"/>
    <property type="match status" value="1"/>
</dbReference>
<keyword evidence="11" id="KW-0505">Motor protein</keyword>
<dbReference type="InterPro" id="IPR042219">
    <property type="entry name" value="AAA_lid_11_sf"/>
</dbReference>
<evidence type="ECO:0000256" key="6">
    <source>
        <dbReference type="ARBA" id="ARBA00022741"/>
    </source>
</evidence>
<evidence type="ECO:0000313" key="26">
    <source>
        <dbReference type="EMBL" id="EFC37691.1"/>
    </source>
</evidence>
<evidence type="ECO:0000256" key="15">
    <source>
        <dbReference type="SAM" id="MobiDB-lite"/>
    </source>
</evidence>
<dbReference type="Gene3D" id="1.20.58.1120">
    <property type="match status" value="1"/>
</dbReference>
<dbReference type="GO" id="GO:0051959">
    <property type="term" value="F:dynein light intermediate chain binding"/>
    <property type="evidence" value="ECO:0007669"/>
    <property type="project" value="InterPro"/>
</dbReference>
<dbReference type="InterPro" id="IPR027417">
    <property type="entry name" value="P-loop_NTPase"/>
</dbReference>
<evidence type="ECO:0000256" key="11">
    <source>
        <dbReference type="ARBA" id="ARBA00023175"/>
    </source>
</evidence>
<evidence type="ECO:0000259" key="17">
    <source>
        <dbReference type="Pfam" id="PF08393"/>
    </source>
</evidence>
<dbReference type="InterPro" id="IPR041658">
    <property type="entry name" value="AAA_lid_11"/>
</dbReference>
<dbReference type="FunFam" id="3.40.50.300:FF:002141">
    <property type="entry name" value="Dynein heavy chain"/>
    <property type="match status" value="1"/>
</dbReference>
<dbReference type="InterPro" id="IPR024317">
    <property type="entry name" value="Dynein_heavy_chain_D4_dom"/>
</dbReference>
<dbReference type="Gene3D" id="3.20.180.20">
    <property type="entry name" value="Dynein heavy chain, N-terminal domain 2"/>
    <property type="match status" value="1"/>
</dbReference>
<dbReference type="FunFam" id="3.20.180.20:FF:000003">
    <property type="entry name" value="Dynein heavy chain 12, axonemal"/>
    <property type="match status" value="1"/>
</dbReference>
<dbReference type="STRING" id="5762.D2VZN3"/>
<evidence type="ECO:0008006" key="28">
    <source>
        <dbReference type="Google" id="ProtNLM"/>
    </source>
</evidence>
<dbReference type="eggNOG" id="KOG3595">
    <property type="taxonomic scope" value="Eukaryota"/>
</dbReference>
<feature type="domain" description="Dynein heavy chain region D6 P-loop" evidence="16">
    <location>
        <begin position="3646"/>
        <end position="3759"/>
    </location>
</feature>
<evidence type="ECO:0000313" key="27">
    <source>
        <dbReference type="Proteomes" id="UP000006671"/>
    </source>
</evidence>
<evidence type="ECO:0000256" key="5">
    <source>
        <dbReference type="ARBA" id="ARBA00022737"/>
    </source>
</evidence>
<dbReference type="Pfam" id="PF08393">
    <property type="entry name" value="DHC_N2"/>
    <property type="match status" value="1"/>
</dbReference>
<feature type="coiled-coil region" evidence="14">
    <location>
        <begin position="3355"/>
        <end position="3400"/>
    </location>
</feature>
<dbReference type="InterPro" id="IPR042222">
    <property type="entry name" value="Dynein_2_N"/>
</dbReference>
<dbReference type="FunFam" id="1.20.58.1120:FF:000001">
    <property type="entry name" value="dynein heavy chain 2, axonemal"/>
    <property type="match status" value="1"/>
</dbReference>
<feature type="domain" description="Dynein heavy chain AAA module D4" evidence="20">
    <location>
        <begin position="2531"/>
        <end position="2807"/>
    </location>
</feature>
<keyword evidence="5" id="KW-0677">Repeat</keyword>
<dbReference type="FunFam" id="3.10.490.20:FF:000008">
    <property type="entry name" value="dynein heavy chain 2, axonemal"/>
    <property type="match status" value="1"/>
</dbReference>
<dbReference type="Gene3D" id="1.10.8.710">
    <property type="match status" value="1"/>
</dbReference>
<evidence type="ECO:0000259" key="16">
    <source>
        <dbReference type="Pfam" id="PF03028"/>
    </source>
</evidence>
<keyword evidence="6" id="KW-0547">Nucleotide-binding</keyword>
<evidence type="ECO:0000259" key="20">
    <source>
        <dbReference type="Pfam" id="PF12780"/>
    </source>
</evidence>
<dbReference type="RefSeq" id="XP_002670435.1">
    <property type="nucleotide sequence ID" value="XM_002670389.1"/>
</dbReference>
<dbReference type="InterPro" id="IPR024743">
    <property type="entry name" value="Dynein_HC_stalk"/>
</dbReference>
<keyword evidence="8" id="KW-0243">Dynein</keyword>
<evidence type="ECO:0000259" key="18">
    <source>
        <dbReference type="Pfam" id="PF12774"/>
    </source>
</evidence>
<dbReference type="InterPro" id="IPR043157">
    <property type="entry name" value="Dynein_AAA1S"/>
</dbReference>
<dbReference type="Gene3D" id="1.20.1270.280">
    <property type="match status" value="1"/>
</dbReference>
<feature type="region of interest" description="Disordered" evidence="15">
    <location>
        <begin position="67"/>
        <end position="120"/>
    </location>
</feature>
<dbReference type="InterPro" id="IPR026983">
    <property type="entry name" value="DHC"/>
</dbReference>
<dbReference type="InterPro" id="IPR035699">
    <property type="entry name" value="AAA_6"/>
</dbReference>
<dbReference type="InterPro" id="IPR042228">
    <property type="entry name" value="Dynein_linker_3"/>
</dbReference>
<dbReference type="InterPro" id="IPR043160">
    <property type="entry name" value="Dynein_C_barrel"/>
</dbReference>
<dbReference type="PANTHER" id="PTHR45703">
    <property type="entry name" value="DYNEIN HEAVY CHAIN"/>
    <property type="match status" value="1"/>
</dbReference>
<dbReference type="Gene3D" id="1.20.920.20">
    <property type="match status" value="1"/>
</dbReference>
<proteinExistence type="inferred from homology"/>
<comment type="similarity">
    <text evidence="2">Belongs to the dynein heavy chain family.</text>
</comment>
<dbReference type="FunFam" id="1.10.8.710:FF:000004">
    <property type="entry name" value="Dynein axonemal heavy chain 6"/>
    <property type="match status" value="1"/>
</dbReference>
<dbReference type="FunFam" id="1.10.8.1220:FF:000001">
    <property type="entry name" value="Dynein axonemal heavy chain 5"/>
    <property type="match status" value="1"/>
</dbReference>
<dbReference type="FunFam" id="1.20.1270.280:FF:000001">
    <property type="entry name" value="dynein heavy chain 7, axonemal"/>
    <property type="match status" value="1"/>
</dbReference>
<evidence type="ECO:0000256" key="10">
    <source>
        <dbReference type="ARBA" id="ARBA00023069"/>
    </source>
</evidence>
<feature type="compositionally biased region" description="Basic and acidic residues" evidence="15">
    <location>
        <begin position="98"/>
        <end position="112"/>
    </location>
</feature>
<feature type="domain" description="Dynein heavy chain AAA 5 extension" evidence="22">
    <location>
        <begin position="2004"/>
        <end position="2137"/>
    </location>
</feature>
<feature type="coiled-coil region" evidence="14">
    <location>
        <begin position="2850"/>
        <end position="2895"/>
    </location>
</feature>
<evidence type="ECO:0000259" key="21">
    <source>
        <dbReference type="Pfam" id="PF12781"/>
    </source>
</evidence>
<dbReference type="GO" id="GO:0045505">
    <property type="term" value="F:dynein intermediate chain binding"/>
    <property type="evidence" value="ECO:0007669"/>
    <property type="project" value="InterPro"/>
</dbReference>
<dbReference type="FunFam" id="1.10.8.720:FF:000001">
    <property type="entry name" value="dynein heavy chain 7, axonemal"/>
    <property type="match status" value="1"/>
</dbReference>
<feature type="domain" description="Dynein heavy chain linker" evidence="17">
    <location>
        <begin position="950"/>
        <end position="1365"/>
    </location>
</feature>
<dbReference type="Pfam" id="PF18199">
    <property type="entry name" value="Dynein_C"/>
    <property type="match status" value="1"/>
</dbReference>
<feature type="domain" description="Dynein heavy chain AAA lid" evidence="23">
    <location>
        <begin position="3794"/>
        <end position="3934"/>
    </location>
</feature>
<dbReference type="Proteomes" id="UP000006671">
    <property type="component" value="Unassembled WGS sequence"/>
</dbReference>
<keyword evidence="4" id="KW-0493">Microtubule</keyword>
<evidence type="ECO:0000256" key="3">
    <source>
        <dbReference type="ARBA" id="ARBA00022490"/>
    </source>
</evidence>
<dbReference type="OrthoDB" id="5593012at2759"/>
<name>D2VZN3_NAEGR</name>
<dbReference type="GO" id="GO:0005874">
    <property type="term" value="C:microtubule"/>
    <property type="evidence" value="ECO:0007669"/>
    <property type="project" value="UniProtKB-KW"/>
</dbReference>
<keyword evidence="27" id="KW-1185">Reference proteome</keyword>
<feature type="domain" description="Dynein heavy chain ATP-binding dynein motor region" evidence="21">
    <location>
        <begin position="3190"/>
        <end position="3395"/>
    </location>
</feature>
<dbReference type="FunFam" id="3.40.50.300:FF:000049">
    <property type="entry name" value="Dynein, axonemal, heavy chain 5"/>
    <property type="match status" value="1"/>
</dbReference>
<dbReference type="Pfam" id="PF17852">
    <property type="entry name" value="Dynein_AAA_lid"/>
    <property type="match status" value="1"/>
</dbReference>
<keyword evidence="7" id="KW-0067">ATP-binding</keyword>
<dbReference type="GO" id="GO:0003341">
    <property type="term" value="P:cilium movement"/>
    <property type="evidence" value="ECO:0007669"/>
    <property type="project" value="UniProtKB-ARBA"/>
</dbReference>
<dbReference type="FunFam" id="1.20.920.30:FF:000002">
    <property type="entry name" value="Dynein axonemal heavy chain 3"/>
    <property type="match status" value="1"/>
</dbReference>
<dbReference type="InterPro" id="IPR054354">
    <property type="entry name" value="DYNC2H1-like_lid"/>
</dbReference>
<evidence type="ECO:0000256" key="8">
    <source>
        <dbReference type="ARBA" id="ARBA00023017"/>
    </source>
</evidence>
<dbReference type="VEuPathDB" id="AmoebaDB:NAEGRDRAFT_81845"/>
<dbReference type="KEGG" id="ngr:NAEGRDRAFT_81845"/>
<evidence type="ECO:0000259" key="23">
    <source>
        <dbReference type="Pfam" id="PF18198"/>
    </source>
</evidence>
<accession>D2VZN3</accession>
<comment type="subcellular location">
    <subcellularLocation>
        <location evidence="1">Cytoplasm</location>
        <location evidence="1">Cytoskeleton</location>
        <location evidence="1">Cilium axoneme</location>
    </subcellularLocation>
</comment>
<dbReference type="Pfam" id="PF12774">
    <property type="entry name" value="AAA_6"/>
    <property type="match status" value="1"/>
</dbReference>
<keyword evidence="12" id="KW-0206">Cytoskeleton</keyword>
<evidence type="ECO:0000256" key="9">
    <source>
        <dbReference type="ARBA" id="ARBA00023054"/>
    </source>
</evidence>
<feature type="domain" description="Dynein heavy chain coiled coil stalk" evidence="19">
    <location>
        <begin position="2822"/>
        <end position="3161"/>
    </location>
</feature>
<evidence type="ECO:0000259" key="24">
    <source>
        <dbReference type="Pfam" id="PF18199"/>
    </source>
</evidence>
<evidence type="ECO:0000256" key="4">
    <source>
        <dbReference type="ARBA" id="ARBA00022701"/>
    </source>
</evidence>
<evidence type="ECO:0000259" key="22">
    <source>
        <dbReference type="Pfam" id="PF17852"/>
    </source>
</evidence>
<sequence>MRETKRSPSAASALDESATVQGLSRFKHFHSASAPESLGVDKLEYKPKNTYNVRPKTTIQPQKLKIPKELQQFNHLDPSRNTSTKKRETSTTTTKRASAQEKSRKTLEERPPKQAKYTTSVSRLSELNSLNVSARIGALKQMDVEEGTIDVASYPRLLIINKEFSEEEKDIIMSGQEIESKSKFLPLELFDDEEIFEKFTIEDLLSNSYIVQSKFYTGAKSAYEKSYKWARCRVLEYNPDERSFLIEWLDSPNTTGYEITTTDENNDSPTTTNGRKQKWVKRLNLLVHGDETFELRIRFAQMRRKKFEEKMFYYLQIDKTITDDLIDITPFEKQIYEKILKLVANESQFLSRHVPVIEKYVDEAKEHYKISMKEAIFLYYLNSREEYEKYEKYLWCKEELRKNNMTAPCSGVIEVPAYNYQAIHDIIEQNIFYTHLDLITAMHNIHSQLFILLKSLKEDGKSMDLITTQKCDTPCELGSFLELQRDTLQLSMKRIKEDWCQKVISIVQNDLDRFFNFFEDDIERFESSRMKKFLRLTNFVLSAQLRDYVFDELHKLRDFIIPYRYRGSDHFDANEVSGFEPLFIIKIVEKIENGESKIAFDPPLESVLDGLRQIFYGVLEETNFIPGIGETLFPLLTLKPEQYCINNLELRLEKDTKGLWKDIQEVITSNFREPEMLLSLYKGYEHCLKLDPVAFATEFYNEHVGKTEMSKLLSIFREELARLKSDSEEVYNISTDNVNFNLLRVDCSGIKNSLYLRTDGTAKELMKLISKWSTEESSKITQSFRDVYSKVQIIPQTAEELDSLKKYLTDCTKEIERLQSQFATVKSSVHLLSDFSFNLDMDDFTVFVDTHSWPKKVYGLLEDSTIRLEEDKRKFMDELQRDINNLLSNLDLYEKIIERFAVFDDLEKTDQYYEKVKDMESKLEEAKKNSELYNNRERMFNMNTTEFSKLKDLEKNFKPYFDLWRIAYEKAQNFPKWNEGTFMNLDAKFIDESLSMWQSTLKNLEKNLQPKDETARIITRQVKKEVVAFLLHMPLINALRKDGLRQRHWQKIAKLPLEFGKSTAQLDIESINIMNLGDFTKIGFEEKPILEKIIDISTLAEKEAEISKNLEKMYSAWKNVNFHLEKYGITYKLVELDELQVLLDEQIVLTQGMRASPYVKELETEVIAWENKLLERQDIMTEWIKCQVAYLYLEPIFSSQDISAQLPDEATKFGMVDKMWKNVMEVTNKVKVVAQVVSDENMRDNFETANKRLEQIHFGLKQYLETKRRAFPRFYFLSDDELLEILSETKDPLRVQPHLKKCFEGIERLEFDKEGKIVAMLSKQGERIPFQKHVIPAEKNGRVELWLLEIENEMKGSLRHSIEQSINAYAAIAGNIDKRGQWILAWPGQVVLTVSQLFWTREVEESIKAQGVKGVQRYYSKMTKQQKSLIELVRGENLTALQSITLGAMVVIDVHARDVVAGLVKEAVGDISDFEWQSQLRYYWEDVKDIKDGKNQNQIVVRQVTAEINYGYEYLGNQERLVITPLTDRCYRTLTGALQLFKGGAPEGPAGTGKTETTKDLAKAIAKHCVVYNCSDDLTYESMAQFFRGLASSGAWSCFDEFNRIELDVLSVVAQQIQTIQLAVASRATRFFFENMEINMNPTCAIFITMNPGYAGRSELPDNLKALFRPVAMMVPDYALIAEISLFSYGFLEGRKLARKIVSTYRLCSEQLSSQDHYDYGMRAVKAVLVRAGSLKRQFPDLNEEQLMLRALNDVNLPKFVSADIPLFNGIIKDLFPTTEHQKVDYSALENALIQTCAEMNLQPVPYFIQKIIQLYEMIIVRHGLMLVGFPMSGKTASYIVLKSALEKLGEKINLRVLSPKAVYGGNLYGYRDTKTKDWKDGVLALHFQKLSTLAEKERKWLMCDGPVDAIWIESMNTVLDDNKKLCLTSGQIIKMGENMNMMFEVQDLAAASPATVSRCGMVYLEAEKLGSWEPYLASWLSSKEFPQALRESKDFEEVTELFKTLFSTFIPPAIKIFKSHFMAKAYVRVKSDAMLVNSLINILQSLMDEFADPKVIQNYIKDKSIILECLFQFALIWSVGIVSVDRVKFDQLYRNMLEERARNKVYKFQIPMPEKPNTLVFDFVFDKKSRKWVEWTASEYAPKFAVSPTEEFRNIIVPTMDTIRFQFILKTLLDHGKQPLFVGPTGTGKSEYVKQFLLKLGAGSSEEKEQNNEPKSNFLPAFINFSATTTPSLIQDILESKLTRRKQGYIGPPIGKKTIIFVDDLNLPTLDDYGAQPTIELLREWQDRGGWHEKFSKQAAFTHVVDVLFVCAMGPPGGGRNEVTPRFIRHFNVIGLTSFDNQTLTTIFSDIMDWFLSSNSINTISKILARQIVVGSINLFNNVIEQFRPTPEKSHYTFNLRDLSKIFQGVCSVGPRLDGSELEKVSLVKIWAHEATRVFHDRLINEQDRESFYQLLDKELQIGEIKYIIEETPFDYRNTLFTSLTHDSCERFKEVVLNKTSNNPKVADISKLHNILSSKLEIYNDSHSKMDLVLFNFAIEHIVRIVRIITQPGGNALLIGVGGSGRQSLTKLAAFAAEYKLFGIQLTRSFTVSEWKDKMKELLISVGGAKKTQTVFLFNDNQIKYQEFLEDISSILNTGEIPNLFDRDEYKDICESLRAHARNENKGQTPEELYNFFVDRCKECLHIVLCMSPVGENLRNYLRMFPSLVNCCNIDWFSSWPDQALHAVAQKFIKSINEVTDEELDNNVEIPKDDAFEKDFDKYVDICAYFHNSSTELSKQFLFKMKRHNYVTPTTYLGLLKNFSSLVKEKRTELQTLRGKFELGLQRIAETDKDVNEMQKELEILQPNLIELSKQNEELSKKIEIESQNANEKAKKIEIEQEEINAQVAKNEQDKVYCMEELAQAEPIWIEAQQKVKDISTAQIAEVRGMQAPPEGVKMVLKAICIMKGEKVKTIDDGLGNKSKDWWGASKEMMSRKDFLKYIKNFDMGALNQEIVGTLTPILAEMDVEKIKRSSAAAFALNEWLNALVKYFRVNSVVEPKRLALQEAEQKCAEAARYLAEKKRELAEIQGMIALKETERKECEAKKNQLEHEYQLVSVKLERATKLIGLLEGEKLRWQETLAKIMEQQTCINGDVILASGIISYLGAFTSEYRRKILKKWSNKLTQHGIKFSENFTLSTTLAESMEVRNWIIKEGLPSDDFSVENATIVKRTTNIWPLFIDPQGQAMAWIKEKEKQQKKDADSLLIIQMSNPSLIKSLEKAITQGTTTIVEGVGEELDPALEPLLTQRTYYIGGVKYINLSDTPTIYNDNFKLYLVTSLSNPHYLPEVSTKVQIINFMITPNGLEEQLLAIVVKIEEKKLESEKNNLAVQNAKYQEQLKHYQDKILQLLQTSRKIEQKQIETKKTEKDIDTKRNLYRPVAENASTLFFAICELPNVDPMYQYSLNWYQDLFTQCVVELPHEENRSTIQKIEQLRDFFTHQMYTRVCRSLFQKDKLLFSLLLCIQLMRKKSLIDHEELKFLLTGTSSVVNSDETTRKLPEWITQNMYNELCQIDGMSSVFKNFKQEFFNHLEAWKKVYDSSKPNEEPYPDKWNNLSILQKMMVLRIIRPDKLLPAVETFVEKNMDKRFIEPSQFNLKVSYMESTPVKPLIFILSPGVDPMENLRKFADQEGVALKSLSLGQGQEEFAIEMINQGSFQGNWVVLQNCHVLLSFLPKLEKIIDDFARNENKLAANYRLWLTSMPSEKFPVSVLQRGVKITNEPPKGLRANLLQSWNSDPINDAKYFTGCKKSREFKKLLFGLTFFHSLVQERRTFGPLGWNIRYEFNDSDLNISLKQLQMFLNGKDSNVPFKALTYLTGECNYGGRVTDDHDRRTLMAILSDFYNEEIIEDGYQLSPSGIYTVPNGDKKHSEYIQTIEKFPSSETPEVFGLHENATISKDQTESKLMFDALLTTQQNSAPETNDEDDINENSHETEVLYELAADILTKLPDNFIIEGDGGAEAKFKVDYHESMNTVFVQELIRFNKLLNAIRNSLQQLQLALKGLTVMSSDLEQLSKSLSNGKVPLVWSKASYPSRKPLRTYIQDLIKRIEFFNNWFIHGKPSVYWLSGFYFTQSFLTGVKQNFARKNKIAIDQIDFEFEILDKYYEENISLPEPECGCYVYGLFLEGAAWDRKKKCLTDPRPKQLFDEMPIIWFKPVDRSVEQTEPTSSEVKTKSNTYVSPLYRTSERRGTLTTTGHSTNFVMSIKLPMASDNNEKYWIKRGCALLCQLD</sequence>
<dbReference type="Pfam" id="PF03028">
    <property type="entry name" value="Dynein_heavy"/>
    <property type="match status" value="1"/>
</dbReference>
<dbReference type="FunFam" id="1.20.140.100:FF:000001">
    <property type="entry name" value="dynein heavy chain 17, axonemal"/>
    <property type="match status" value="1"/>
</dbReference>
<feature type="coiled-coil region" evidence="14">
    <location>
        <begin position="3046"/>
        <end position="3108"/>
    </location>
</feature>
<dbReference type="Gene3D" id="1.20.920.30">
    <property type="match status" value="1"/>
</dbReference>
<dbReference type="InterPro" id="IPR004273">
    <property type="entry name" value="Dynein_heavy_D6_P-loop"/>
</dbReference>
<evidence type="ECO:0000259" key="25">
    <source>
        <dbReference type="Pfam" id="PF22597"/>
    </source>
</evidence>
<keyword evidence="9 14" id="KW-0175">Coiled coil</keyword>
<reference evidence="26 27" key="1">
    <citation type="journal article" date="2010" name="Cell">
        <title>The genome of Naegleria gruberi illuminates early eukaryotic versatility.</title>
        <authorList>
            <person name="Fritz-Laylin L.K."/>
            <person name="Prochnik S.E."/>
            <person name="Ginger M.L."/>
            <person name="Dacks J.B."/>
            <person name="Carpenter M.L."/>
            <person name="Field M.C."/>
            <person name="Kuo A."/>
            <person name="Paredez A."/>
            <person name="Chapman J."/>
            <person name="Pham J."/>
            <person name="Shu S."/>
            <person name="Neupane R."/>
            <person name="Cipriano M."/>
            <person name="Mancuso J."/>
            <person name="Tu H."/>
            <person name="Salamov A."/>
            <person name="Lindquist E."/>
            <person name="Shapiro H."/>
            <person name="Lucas S."/>
            <person name="Grigoriev I.V."/>
            <person name="Cande W.Z."/>
            <person name="Fulton C."/>
            <person name="Rokhsar D.S."/>
            <person name="Dawson S.C."/>
        </authorList>
    </citation>
    <scope>NUCLEOTIDE SEQUENCE [LARGE SCALE GENOMIC DNA]</scope>
    <source>
        <strain evidence="26 27">NEG-M</strain>
    </source>
</reference>
<dbReference type="Gene3D" id="1.10.472.130">
    <property type="match status" value="1"/>
</dbReference>
<dbReference type="Gene3D" id="1.20.140.100">
    <property type="entry name" value="Dynein heavy chain, N-terminal domain 2"/>
    <property type="match status" value="1"/>
</dbReference>
<keyword evidence="10" id="KW-0969">Cilium</keyword>
<dbReference type="InterPro" id="IPR013602">
    <property type="entry name" value="Dynein_heavy_linker"/>
</dbReference>
<feature type="domain" description="Dynein 2 heavy chain 1 cytoplasmic ATPase lid" evidence="25">
    <location>
        <begin position="2367"/>
        <end position="2450"/>
    </location>
</feature>
<evidence type="ECO:0000256" key="12">
    <source>
        <dbReference type="ARBA" id="ARBA00023212"/>
    </source>
</evidence>
<gene>
    <name evidence="26" type="ORF">NAEGRDRAFT_81845</name>
</gene>
<dbReference type="PANTHER" id="PTHR45703:SF1">
    <property type="entry name" value="DYNEINS HEAVY CHAIN"/>
    <property type="match status" value="1"/>
</dbReference>
<dbReference type="EMBL" id="GG738915">
    <property type="protein sequence ID" value="EFC37691.1"/>
    <property type="molecule type" value="Genomic_DNA"/>
</dbReference>
<dbReference type="Pfam" id="PF18198">
    <property type="entry name" value="AAA_lid_11"/>
    <property type="match status" value="1"/>
</dbReference>
<evidence type="ECO:0000256" key="14">
    <source>
        <dbReference type="SAM" id="Coils"/>
    </source>
</evidence>
<feature type="domain" description="Dynein heavy chain hydrolytic ATP-binding dynein motor region" evidence="18">
    <location>
        <begin position="1510"/>
        <end position="1836"/>
    </location>
</feature>
<protein>
    <recommendedName>
        <fullName evidence="28">Dynein heavy chain</fullName>
    </recommendedName>
</protein>
<dbReference type="SUPFAM" id="SSF52540">
    <property type="entry name" value="P-loop containing nucleoside triphosphate hydrolases"/>
    <property type="match status" value="4"/>
</dbReference>
<evidence type="ECO:0000256" key="2">
    <source>
        <dbReference type="ARBA" id="ARBA00008887"/>
    </source>
</evidence>
<dbReference type="Gene3D" id="1.10.8.720">
    <property type="entry name" value="Region D6 of dynein motor"/>
    <property type="match status" value="1"/>
</dbReference>
<organism evidence="27">
    <name type="scientific">Naegleria gruberi</name>
    <name type="common">Amoeba</name>
    <dbReference type="NCBI Taxonomy" id="5762"/>
    <lineage>
        <taxon>Eukaryota</taxon>
        <taxon>Discoba</taxon>
        <taxon>Heterolobosea</taxon>
        <taxon>Tetramitia</taxon>
        <taxon>Eutetramitia</taxon>
        <taxon>Vahlkampfiidae</taxon>
        <taxon>Naegleria</taxon>
    </lineage>
</organism>
<dbReference type="GO" id="GO:0008569">
    <property type="term" value="F:minus-end-directed microtubule motor activity"/>
    <property type="evidence" value="ECO:0007669"/>
    <property type="project" value="InterPro"/>
</dbReference>
<feature type="coiled-coil region" evidence="14">
    <location>
        <begin position="876"/>
        <end position="936"/>
    </location>
</feature>
<dbReference type="GO" id="GO:0005524">
    <property type="term" value="F:ATP binding"/>
    <property type="evidence" value="ECO:0007669"/>
    <property type="project" value="UniProtKB-KW"/>
</dbReference>
<feature type="domain" description="Dynein heavy chain C-terminal" evidence="24">
    <location>
        <begin position="3941"/>
        <end position="4267"/>
    </location>
</feature>
<evidence type="ECO:0000256" key="13">
    <source>
        <dbReference type="ARBA" id="ARBA00023273"/>
    </source>
</evidence>
<evidence type="ECO:0000256" key="1">
    <source>
        <dbReference type="ARBA" id="ARBA00004430"/>
    </source>
</evidence>
<dbReference type="Gene3D" id="3.10.490.20">
    <property type="match status" value="1"/>
</dbReference>
<dbReference type="FunFam" id="3.40.50.300:FF:000362">
    <property type="entry name" value="Dynein, axonemal, heavy chain 6"/>
    <property type="match status" value="1"/>
</dbReference>